<feature type="region of interest" description="Disordered" evidence="2">
    <location>
        <begin position="458"/>
        <end position="519"/>
    </location>
</feature>
<evidence type="ECO:0000313" key="3">
    <source>
        <dbReference type="EMBL" id="KAA8914910.1"/>
    </source>
</evidence>
<dbReference type="InParanoid" id="A0A5J5FCL3"/>
<keyword evidence="4" id="KW-1185">Reference proteome</keyword>
<feature type="region of interest" description="Disordered" evidence="2">
    <location>
        <begin position="379"/>
        <end position="405"/>
    </location>
</feature>
<sequence length="536" mass="60652">MRRDQVSCMNSTPSDLATVATVGTSRTQHPTTKHTMSERFAQQLAELDEEELELEASGLDPEELEAAREEIRLQREELEVERELQEAQEELEELEELEGPQVIGNAEPSLPPAVLTPLQQSLQRVYGSAFTELSADELQGYLRLEMHETTPGEECRMERELARERHGRIEPPPARSLVPVPPALPQARRLTVVPHLAPPAERTPSISPTRPDAELQRKKRTHLTQDDKLVLMNLCVDYQAEHVQNNKGRFWQKITELLDQETGVRLGDPSRTVAGLVVQRQVLKEVPDDRKSGSVQKDDELCQKVDEWIRHEEALEEMTARASATPTAQEKEKEESEIQRRFMFARLSQKRTAEAANSEGEVEPGVVVLDEDASNEEVAQAAARARKQRKTTRAASGSGSASFDNGFVEVGASIDRMGTTLSDGMLNAVRELNGARHSGAAAAAAEEEKFKELRKEIAQDRETAAHHRELMDTQRIEDQVRADRQRTEDLERAEKQRREDRERQEKQRQEDKAEDKARSEDLLARLFGKLEELKKN</sequence>
<reference evidence="3 4" key="1">
    <citation type="submission" date="2019-09" db="EMBL/GenBank/DDBJ databases">
        <title>Draft genome of the ectomycorrhizal ascomycete Sphaerosporella brunnea.</title>
        <authorList>
            <consortium name="DOE Joint Genome Institute"/>
            <person name="Benucci G.M."/>
            <person name="Marozzi G."/>
            <person name="Antonielli L."/>
            <person name="Sanchez S."/>
            <person name="Marco P."/>
            <person name="Wang X."/>
            <person name="Falini L.B."/>
            <person name="Barry K."/>
            <person name="Haridas S."/>
            <person name="Lipzen A."/>
            <person name="Labutti K."/>
            <person name="Grigoriev I.V."/>
            <person name="Murat C."/>
            <person name="Martin F."/>
            <person name="Albertini E."/>
            <person name="Donnini D."/>
            <person name="Bonito G."/>
        </authorList>
    </citation>
    <scope>NUCLEOTIDE SEQUENCE [LARGE SCALE GENOMIC DNA]</scope>
    <source>
        <strain evidence="3 4">Sb_GMNB300</strain>
    </source>
</reference>
<organism evidence="3 4">
    <name type="scientific">Sphaerosporella brunnea</name>
    <dbReference type="NCBI Taxonomy" id="1250544"/>
    <lineage>
        <taxon>Eukaryota</taxon>
        <taxon>Fungi</taxon>
        <taxon>Dikarya</taxon>
        <taxon>Ascomycota</taxon>
        <taxon>Pezizomycotina</taxon>
        <taxon>Pezizomycetes</taxon>
        <taxon>Pezizales</taxon>
        <taxon>Pyronemataceae</taxon>
        <taxon>Sphaerosporella</taxon>
    </lineage>
</organism>
<dbReference type="OrthoDB" id="5431011at2759"/>
<feature type="coiled-coil region" evidence="1">
    <location>
        <begin position="37"/>
        <end position="97"/>
    </location>
</feature>
<evidence type="ECO:0000256" key="2">
    <source>
        <dbReference type="SAM" id="MobiDB-lite"/>
    </source>
</evidence>
<dbReference type="Proteomes" id="UP000326924">
    <property type="component" value="Unassembled WGS sequence"/>
</dbReference>
<dbReference type="AlphaFoldDB" id="A0A5J5FCL3"/>
<dbReference type="EMBL" id="VXIS01000002">
    <property type="protein sequence ID" value="KAA8914910.1"/>
    <property type="molecule type" value="Genomic_DNA"/>
</dbReference>
<evidence type="ECO:0000313" key="4">
    <source>
        <dbReference type="Proteomes" id="UP000326924"/>
    </source>
</evidence>
<name>A0A5J5FCL3_9PEZI</name>
<feature type="region of interest" description="Disordered" evidence="2">
    <location>
        <begin position="198"/>
        <end position="221"/>
    </location>
</feature>
<feature type="compositionally biased region" description="Low complexity" evidence="2">
    <location>
        <begin position="393"/>
        <end position="402"/>
    </location>
</feature>
<feature type="region of interest" description="Disordered" evidence="2">
    <location>
        <begin position="1"/>
        <end position="35"/>
    </location>
</feature>
<protein>
    <submittedName>
        <fullName evidence="3">Uncharacterized protein</fullName>
    </submittedName>
</protein>
<comment type="caution">
    <text evidence="3">The sequence shown here is derived from an EMBL/GenBank/DDBJ whole genome shotgun (WGS) entry which is preliminary data.</text>
</comment>
<evidence type="ECO:0000256" key="1">
    <source>
        <dbReference type="SAM" id="Coils"/>
    </source>
</evidence>
<feature type="compositionally biased region" description="Polar residues" evidence="2">
    <location>
        <begin position="7"/>
        <end position="34"/>
    </location>
</feature>
<keyword evidence="1" id="KW-0175">Coiled coil</keyword>
<gene>
    <name evidence="3" type="ORF">FN846DRAFT_992846</name>
</gene>
<accession>A0A5J5FCL3</accession>
<proteinExistence type="predicted"/>